<accession>A0ABT6WI14</accession>
<reference evidence="3 4" key="1">
    <citation type="submission" date="2023-05" db="EMBL/GenBank/DDBJ databases">
        <title>Actinoplanes sp. NEAU-A12 genome sequencing.</title>
        <authorList>
            <person name="Wang Z.-S."/>
        </authorList>
    </citation>
    <scope>NUCLEOTIDE SEQUENCE [LARGE SCALE GENOMIC DNA]</scope>
    <source>
        <strain evidence="3 4">NEAU-A12</strain>
    </source>
</reference>
<dbReference type="Proteomes" id="UP001241758">
    <property type="component" value="Unassembled WGS sequence"/>
</dbReference>
<dbReference type="PANTHER" id="PTHR44845">
    <property type="entry name" value="CARRIER DOMAIN-CONTAINING PROTEIN"/>
    <property type="match status" value="1"/>
</dbReference>
<dbReference type="InterPro" id="IPR042099">
    <property type="entry name" value="ANL_N_sf"/>
</dbReference>
<dbReference type="SUPFAM" id="SSF56801">
    <property type="entry name" value="Acetyl-CoA synthetase-like"/>
    <property type="match status" value="1"/>
</dbReference>
<protein>
    <submittedName>
        <fullName evidence="3">AMP-binding protein</fullName>
    </submittedName>
</protein>
<comment type="caution">
    <text evidence="3">The sequence shown here is derived from an EMBL/GenBank/DDBJ whole genome shotgun (WGS) entry which is preliminary data.</text>
</comment>
<keyword evidence="1" id="KW-0596">Phosphopantetheine</keyword>
<dbReference type="RefSeq" id="WP_282759534.1">
    <property type="nucleotide sequence ID" value="NZ_JASCTH010000007.1"/>
</dbReference>
<dbReference type="PANTHER" id="PTHR44845:SF6">
    <property type="entry name" value="BETA-ALANINE-ACTIVATING ENZYME"/>
    <property type="match status" value="1"/>
</dbReference>
<evidence type="ECO:0000256" key="1">
    <source>
        <dbReference type="ARBA" id="ARBA00022450"/>
    </source>
</evidence>
<keyword evidence="2" id="KW-0597">Phosphoprotein</keyword>
<gene>
    <name evidence="3" type="ORF">QLQ12_12315</name>
</gene>
<name>A0ABT6WI14_9ACTN</name>
<evidence type="ECO:0000313" key="3">
    <source>
        <dbReference type="EMBL" id="MDI6099377.1"/>
    </source>
</evidence>
<dbReference type="Gene3D" id="3.40.50.12780">
    <property type="entry name" value="N-terminal domain of ligase-like"/>
    <property type="match status" value="2"/>
</dbReference>
<evidence type="ECO:0000256" key="2">
    <source>
        <dbReference type="ARBA" id="ARBA00022553"/>
    </source>
</evidence>
<evidence type="ECO:0000313" key="4">
    <source>
        <dbReference type="Proteomes" id="UP001241758"/>
    </source>
</evidence>
<dbReference type="SUPFAM" id="SSF160582">
    <property type="entry name" value="MbtH-like"/>
    <property type="match status" value="1"/>
</dbReference>
<dbReference type="Gene3D" id="3.90.820.10">
    <property type="entry name" value="Structural Genomics, Unknown Function 30-nov-00 1gh9 Mol_id"/>
    <property type="match status" value="1"/>
</dbReference>
<proteinExistence type="predicted"/>
<keyword evidence="4" id="KW-1185">Reference proteome</keyword>
<dbReference type="InterPro" id="IPR038020">
    <property type="entry name" value="MbtH-like_sf"/>
</dbReference>
<sequence>MRAVKSAYFRIVVNEIGDRGVWPVGQMPPAGWRATPFAGTVEACADQVAELGARQQPGDGPAPVSRATDETLVRALRAVARRQPDAPALRLGTRSLTYRQLWDAVDSPAGDRAGPVGDLLTALVDGAAQPVPELLVMSGDLPVRWRHRTLLRLAGECGLPRLGPGSRLLQSSPAGHPLFPVEVLRALLTGAELVLAPAGVPCDAQALTVLAGGPGLTRFAAGPDVLLGCPETTMLCAVTVPGTASCAPLPGGHLYVFDERFRPAEAGELYVGGEPIAAGYLDRPDLTLSRFLPDPLSSRHGRLMFRTGLRVRRLPAGRIEMAA</sequence>
<organism evidence="3 4">
    <name type="scientific">Actinoplanes sandaracinus</name>
    <dbReference type="NCBI Taxonomy" id="3045177"/>
    <lineage>
        <taxon>Bacteria</taxon>
        <taxon>Bacillati</taxon>
        <taxon>Actinomycetota</taxon>
        <taxon>Actinomycetes</taxon>
        <taxon>Micromonosporales</taxon>
        <taxon>Micromonosporaceae</taxon>
        <taxon>Actinoplanes</taxon>
    </lineage>
</organism>
<dbReference type="EMBL" id="JASCTH010000007">
    <property type="protein sequence ID" value="MDI6099377.1"/>
    <property type="molecule type" value="Genomic_DNA"/>
</dbReference>